<feature type="compositionally biased region" description="Low complexity" evidence="5">
    <location>
        <begin position="131"/>
        <end position="140"/>
    </location>
</feature>
<dbReference type="Pfam" id="PF07946">
    <property type="entry name" value="CCDC47"/>
    <property type="match status" value="1"/>
</dbReference>
<sequence>MKRKTFCLVLLSFLFLTTLVPSRSFNDDEFDEDEDEFEVAVDGMGVEKEAARATGIFDELEDEEEDLVHADDNSGFGGVGDEGNEMDDEEEVVMSDDSEEEEEIVAEEELDEDEFEHVEVVRRGKRKMAPRDPSSASSSPSDKDEIKIEEISNDYTMEYGFIAFIIVFVVNYLYGRFVNYGIAGEFESAAVEALSSQFSLVGNTREQMEKKDFIMNETVNLHRIYASGRRFVSSSMVTIDLQPRHDLLQILYSLVNPREDKLVVDIVLEPKTFSNTMITVVAKKYEQQHASEFKDFERNVSRQKKNVGALRVWAEAGEVIPTFLPQKFESFVKENEKHILCLHISDIAVKVDPQAVDAKEPEPTPFARFVYRLPSASSKRKEAIDEFLHFSYAMVDKWAAAKLTEKALKAIQKNRQSIDAEARKRKKAELDEEAKNKKIEAKREEEKKVLAMGREEQIKYEEKEKKKENKNKLKQRVKVMKM</sequence>
<proteinExistence type="predicted"/>
<feature type="compositionally biased region" description="Basic residues" evidence="5">
    <location>
        <begin position="472"/>
        <end position="482"/>
    </location>
</feature>
<evidence type="ECO:0000313" key="8">
    <source>
        <dbReference type="EMBL" id="CAE0257023.1"/>
    </source>
</evidence>
<dbReference type="GO" id="GO:0016020">
    <property type="term" value="C:membrane"/>
    <property type="evidence" value="ECO:0007669"/>
    <property type="project" value="UniProtKB-SubCell"/>
</dbReference>
<feature type="region of interest" description="Disordered" evidence="5">
    <location>
        <begin position="461"/>
        <end position="482"/>
    </location>
</feature>
<evidence type="ECO:0000256" key="2">
    <source>
        <dbReference type="ARBA" id="ARBA00022692"/>
    </source>
</evidence>
<dbReference type="EMBL" id="HBIB01029710">
    <property type="protein sequence ID" value="CAE0257023.1"/>
    <property type="molecule type" value="Transcribed_RNA"/>
</dbReference>
<gene>
    <name evidence="7" type="ORF">PBIL07802_LOCUS19280</name>
    <name evidence="8" type="ORF">PBIL07802_LOCUS19281</name>
</gene>
<reference evidence="7" key="1">
    <citation type="submission" date="2021-01" db="EMBL/GenBank/DDBJ databases">
        <authorList>
            <person name="Corre E."/>
            <person name="Pelletier E."/>
            <person name="Niang G."/>
            <person name="Scheremetjew M."/>
            <person name="Finn R."/>
            <person name="Kale V."/>
            <person name="Holt S."/>
            <person name="Cochrane G."/>
            <person name="Meng A."/>
            <person name="Brown T."/>
            <person name="Cohen L."/>
        </authorList>
    </citation>
    <scope>NUCLEOTIDE SEQUENCE</scope>
    <source>
        <strain evidence="7">NIES-2562</strain>
    </source>
</reference>
<dbReference type="GO" id="GO:0005783">
    <property type="term" value="C:endoplasmic reticulum"/>
    <property type="evidence" value="ECO:0007669"/>
    <property type="project" value="InterPro"/>
</dbReference>
<keyword evidence="4" id="KW-0472">Membrane</keyword>
<feature type="signal peptide" evidence="6">
    <location>
        <begin position="1"/>
        <end position="22"/>
    </location>
</feature>
<organism evidence="7">
    <name type="scientific">Palpitomonas bilix</name>
    <dbReference type="NCBI Taxonomy" id="652834"/>
    <lineage>
        <taxon>Eukaryota</taxon>
        <taxon>Eukaryota incertae sedis</taxon>
    </lineage>
</organism>
<comment type="subcellular location">
    <subcellularLocation>
        <location evidence="1">Membrane</location>
        <topology evidence="1">Single-pass membrane protein</topology>
    </subcellularLocation>
</comment>
<feature type="compositionally biased region" description="Basic and acidic residues" evidence="5">
    <location>
        <begin position="461"/>
        <end position="471"/>
    </location>
</feature>
<keyword evidence="6" id="KW-0732">Signal</keyword>
<evidence type="ECO:0000256" key="3">
    <source>
        <dbReference type="ARBA" id="ARBA00022989"/>
    </source>
</evidence>
<dbReference type="EMBL" id="HBIB01029709">
    <property type="protein sequence ID" value="CAE0257022.1"/>
    <property type="molecule type" value="Transcribed_RNA"/>
</dbReference>
<evidence type="ECO:0008006" key="9">
    <source>
        <dbReference type="Google" id="ProtNLM"/>
    </source>
</evidence>
<feature type="region of interest" description="Disordered" evidence="5">
    <location>
        <begin position="121"/>
        <end position="145"/>
    </location>
</feature>
<dbReference type="PANTHER" id="PTHR12883:SF0">
    <property type="entry name" value="PAT COMPLEX SUBUNIT CCDC47"/>
    <property type="match status" value="1"/>
</dbReference>
<evidence type="ECO:0000256" key="5">
    <source>
        <dbReference type="SAM" id="MobiDB-lite"/>
    </source>
</evidence>
<keyword evidence="2" id="KW-0812">Transmembrane</keyword>
<name>A0A7S3DH34_9EUKA</name>
<feature type="chain" id="PRO_5036212117" description="Coiled-coil domain-containing protein 47" evidence="6">
    <location>
        <begin position="23"/>
        <end position="482"/>
    </location>
</feature>
<dbReference type="PANTHER" id="PTHR12883">
    <property type="entry name" value="ADIPOCYTE-SPECIFIC PROTEIN 4-RELATED"/>
    <property type="match status" value="1"/>
</dbReference>
<dbReference type="GO" id="GO:0005509">
    <property type="term" value="F:calcium ion binding"/>
    <property type="evidence" value="ECO:0007669"/>
    <property type="project" value="InterPro"/>
</dbReference>
<evidence type="ECO:0000313" key="7">
    <source>
        <dbReference type="EMBL" id="CAE0257022.1"/>
    </source>
</evidence>
<dbReference type="AlphaFoldDB" id="A0A7S3DH34"/>
<evidence type="ECO:0000256" key="6">
    <source>
        <dbReference type="SAM" id="SignalP"/>
    </source>
</evidence>
<protein>
    <recommendedName>
        <fullName evidence="9">Coiled-coil domain-containing protein 47</fullName>
    </recommendedName>
</protein>
<feature type="compositionally biased region" description="Basic and acidic residues" evidence="5">
    <location>
        <begin position="433"/>
        <end position="444"/>
    </location>
</feature>
<evidence type="ECO:0000256" key="4">
    <source>
        <dbReference type="ARBA" id="ARBA00023136"/>
    </source>
</evidence>
<keyword evidence="3" id="KW-1133">Transmembrane helix</keyword>
<accession>A0A7S3DH34</accession>
<evidence type="ECO:0000256" key="1">
    <source>
        <dbReference type="ARBA" id="ARBA00004167"/>
    </source>
</evidence>
<dbReference type="GO" id="GO:0032469">
    <property type="term" value="P:endoplasmic reticulum calcium ion homeostasis"/>
    <property type="evidence" value="ECO:0007669"/>
    <property type="project" value="InterPro"/>
</dbReference>
<feature type="region of interest" description="Disordered" evidence="5">
    <location>
        <begin position="414"/>
        <end position="444"/>
    </location>
</feature>
<dbReference type="InterPro" id="IPR012879">
    <property type="entry name" value="CCDC47"/>
</dbReference>